<name>A0A4R3KFJ3_9FIRM</name>
<reference evidence="1 2" key="1">
    <citation type="submission" date="2019-03" db="EMBL/GenBank/DDBJ databases">
        <title>Genomic Encyclopedia of Type Strains, Phase IV (KMG-IV): sequencing the most valuable type-strain genomes for metagenomic binning, comparative biology and taxonomic classification.</title>
        <authorList>
            <person name="Goeker M."/>
        </authorList>
    </citation>
    <scope>NUCLEOTIDE SEQUENCE [LARGE SCALE GENOMIC DNA]</scope>
    <source>
        <strain evidence="1 2">DSM 20467</strain>
    </source>
</reference>
<protein>
    <submittedName>
        <fullName evidence="1">Uncharacterized protein DUF3793</fullName>
    </submittedName>
</protein>
<dbReference type="AlphaFoldDB" id="A0A4R3KFJ3"/>
<evidence type="ECO:0000313" key="2">
    <source>
        <dbReference type="Proteomes" id="UP000295188"/>
    </source>
</evidence>
<comment type="caution">
    <text evidence="1">The sequence shown here is derived from an EMBL/GenBank/DDBJ whole genome shotgun (WGS) entry which is preliminary data.</text>
</comment>
<proteinExistence type="predicted"/>
<evidence type="ECO:0000313" key="1">
    <source>
        <dbReference type="EMBL" id="TCS81905.1"/>
    </source>
</evidence>
<organism evidence="1 2">
    <name type="scientific">Pectinatus cerevisiiphilus</name>
    <dbReference type="NCBI Taxonomy" id="86956"/>
    <lineage>
        <taxon>Bacteria</taxon>
        <taxon>Bacillati</taxon>
        <taxon>Bacillota</taxon>
        <taxon>Negativicutes</taxon>
        <taxon>Selenomonadales</taxon>
        <taxon>Selenomonadaceae</taxon>
        <taxon>Pectinatus</taxon>
    </lineage>
</organism>
<sequence length="190" mass="22141">MESFKQFEHLLAFHCAPTLAGIKSGNLISINKNKINNFRQIQQKYRKCLSCNNVFMFTVSESQNYRLLLIYHKANLAKILSDECNQAFLRYYGYKDFTSVLSCLRYLKIRMHLQKGFPHEIGLFLGYPLLDVKGFIKNNGQNFKFCGQWKVYSDIESAEKLFSKYTKCCNRFCSYLAEGKSLENIIETAV</sequence>
<keyword evidence="2" id="KW-1185">Reference proteome</keyword>
<gene>
    <name evidence="1" type="ORF">EDC37_10176</name>
</gene>
<accession>A0A4R3KFJ3</accession>
<dbReference type="EMBL" id="SMAA01000001">
    <property type="protein sequence ID" value="TCS81905.1"/>
    <property type="molecule type" value="Genomic_DNA"/>
</dbReference>
<dbReference type="Proteomes" id="UP000295188">
    <property type="component" value="Unassembled WGS sequence"/>
</dbReference>
<dbReference type="Pfam" id="PF12672">
    <property type="entry name" value="DUF3793"/>
    <property type="match status" value="1"/>
</dbReference>
<dbReference type="RefSeq" id="WP_132546891.1">
    <property type="nucleotide sequence ID" value="NZ_SMAA01000001.1"/>
</dbReference>
<dbReference type="OrthoDB" id="5393676at2"/>
<dbReference type="InterPro" id="IPR024523">
    <property type="entry name" value="DUF3793"/>
</dbReference>